<dbReference type="Pfam" id="PF08666">
    <property type="entry name" value="SAF"/>
    <property type="match status" value="1"/>
</dbReference>
<protein>
    <recommendedName>
        <fullName evidence="2">SAF domain-containing protein</fullName>
    </recommendedName>
</protein>
<organism evidence="3 4">
    <name type="scientific">Longispora fulva</name>
    <dbReference type="NCBI Taxonomy" id="619741"/>
    <lineage>
        <taxon>Bacteria</taxon>
        <taxon>Bacillati</taxon>
        <taxon>Actinomycetota</taxon>
        <taxon>Actinomycetes</taxon>
        <taxon>Micromonosporales</taxon>
        <taxon>Micromonosporaceae</taxon>
        <taxon>Longispora</taxon>
    </lineage>
</organism>
<gene>
    <name evidence="3" type="ORF">IW245_002473</name>
</gene>
<dbReference type="AlphaFoldDB" id="A0A8J7KIR0"/>
<evidence type="ECO:0000313" key="3">
    <source>
        <dbReference type="EMBL" id="MBG6136279.1"/>
    </source>
</evidence>
<dbReference type="InterPro" id="IPR013974">
    <property type="entry name" value="SAF"/>
</dbReference>
<keyword evidence="1" id="KW-1133">Transmembrane helix</keyword>
<evidence type="ECO:0000259" key="2">
    <source>
        <dbReference type="SMART" id="SM00858"/>
    </source>
</evidence>
<comment type="caution">
    <text evidence="3">The sequence shown here is derived from an EMBL/GenBank/DDBJ whole genome shotgun (WGS) entry which is preliminary data.</text>
</comment>
<sequence>MVVSSTQKQAERVSNMRFSDAVVPSQRQRAPGRRVSYSRALVGVGLVVVCALAAVVVFNGLDARESVLAASQPLAVGHTVADVDLRVVRVSSSGLEVVPSAGRADVVGRRVAVPVAAGTLLTPGLFGEPAWPPSGQSLVAVAVKTGRLPAGAASGSRVMVFVPPAAVPGSGGGGPGLSSVVSVDATITEVRGDPSGVTIVTLLVAAADAPRLAGAVGDPSVVLLGMGR</sequence>
<reference evidence="3" key="1">
    <citation type="submission" date="2020-11" db="EMBL/GenBank/DDBJ databases">
        <title>Sequencing the genomes of 1000 actinobacteria strains.</title>
        <authorList>
            <person name="Klenk H.-P."/>
        </authorList>
    </citation>
    <scope>NUCLEOTIDE SEQUENCE</scope>
    <source>
        <strain evidence="3">DSM 45356</strain>
    </source>
</reference>
<feature type="transmembrane region" description="Helical" evidence="1">
    <location>
        <begin position="37"/>
        <end position="58"/>
    </location>
</feature>
<dbReference type="SMART" id="SM00858">
    <property type="entry name" value="SAF"/>
    <property type="match status" value="1"/>
</dbReference>
<dbReference type="EMBL" id="JADOUF010000001">
    <property type="protein sequence ID" value="MBG6136279.1"/>
    <property type="molecule type" value="Genomic_DNA"/>
</dbReference>
<feature type="domain" description="SAF" evidence="2">
    <location>
        <begin position="65"/>
        <end position="127"/>
    </location>
</feature>
<evidence type="ECO:0000313" key="4">
    <source>
        <dbReference type="Proteomes" id="UP000622552"/>
    </source>
</evidence>
<dbReference type="CDD" id="cd11614">
    <property type="entry name" value="SAF_CpaB_FlgA_like"/>
    <property type="match status" value="1"/>
</dbReference>
<keyword evidence="4" id="KW-1185">Reference proteome</keyword>
<dbReference type="RefSeq" id="WP_197003276.1">
    <property type="nucleotide sequence ID" value="NZ_BONS01000036.1"/>
</dbReference>
<dbReference type="Proteomes" id="UP000622552">
    <property type="component" value="Unassembled WGS sequence"/>
</dbReference>
<accession>A0A8J7KIR0</accession>
<keyword evidence="1" id="KW-0812">Transmembrane</keyword>
<keyword evidence="1" id="KW-0472">Membrane</keyword>
<name>A0A8J7KIR0_9ACTN</name>
<proteinExistence type="predicted"/>
<evidence type="ECO:0000256" key="1">
    <source>
        <dbReference type="SAM" id="Phobius"/>
    </source>
</evidence>